<dbReference type="RefSeq" id="WP_133122609.1">
    <property type="nucleotide sequence ID" value="NZ_LIDT01000031.1"/>
</dbReference>
<evidence type="ECO:0008006" key="3">
    <source>
        <dbReference type="Google" id="ProtNLM"/>
    </source>
</evidence>
<protein>
    <recommendedName>
        <fullName evidence="3">Terminase small subunit</fullName>
    </recommendedName>
</protein>
<comment type="caution">
    <text evidence="1">The sequence shown here is derived from an EMBL/GenBank/DDBJ whole genome shotgun (WGS) entry which is preliminary data.</text>
</comment>
<organism evidence="1 2">
    <name type="scientific">Bacteroides fragilis</name>
    <dbReference type="NCBI Taxonomy" id="817"/>
    <lineage>
        <taxon>Bacteria</taxon>
        <taxon>Pseudomonadati</taxon>
        <taxon>Bacteroidota</taxon>
        <taxon>Bacteroidia</taxon>
        <taxon>Bacteroidales</taxon>
        <taxon>Bacteroidaceae</taxon>
        <taxon>Bacteroides</taxon>
    </lineage>
</organism>
<reference evidence="1 2" key="1">
    <citation type="journal article" date="2016" name="PLoS ONE">
        <title>Genomic Diversity of Enterotoxigenic Strains of Bacteroides fragilis.</title>
        <authorList>
            <person name="Pierce J.V."/>
            <person name="Bernstein H.D."/>
        </authorList>
    </citation>
    <scope>NUCLEOTIDE SEQUENCE [LARGE SCALE GENOMIC DNA]</scope>
    <source>
        <strain evidence="1 2">20793-3</strain>
    </source>
</reference>
<dbReference type="Proteomes" id="UP000093197">
    <property type="component" value="Unassembled WGS sequence"/>
</dbReference>
<evidence type="ECO:0000313" key="1">
    <source>
        <dbReference type="EMBL" id="OCR29879.1"/>
    </source>
</evidence>
<name>A0A853PTF8_BACFG</name>
<sequence length="142" mass="16204">MAKQGRLNKNQSTQRVYEVYKDLVEMMTVADIKKKYSELWNCTEQNINWYISQAYKIFDSNMEKEFAKLANNQISRLMNIGCTALQRGDLSNALKATDLINKLGGLYTEKVEANVKADSVIQVNFGGFTIDTNNEDEEDTVD</sequence>
<proteinExistence type="predicted"/>
<evidence type="ECO:0000313" key="2">
    <source>
        <dbReference type="Proteomes" id="UP000093197"/>
    </source>
</evidence>
<gene>
    <name evidence="1" type="ORF">AC094_29540</name>
</gene>
<dbReference type="EMBL" id="LIDT01000031">
    <property type="protein sequence ID" value="OCR29879.1"/>
    <property type="molecule type" value="Genomic_DNA"/>
</dbReference>
<dbReference type="AlphaFoldDB" id="A0A853PTF8"/>
<accession>A0A853PTF8</accession>